<evidence type="ECO:0000256" key="5">
    <source>
        <dbReference type="ARBA" id="ARBA00022692"/>
    </source>
</evidence>
<evidence type="ECO:0000256" key="11">
    <source>
        <dbReference type="ARBA" id="ARBA00023303"/>
    </source>
</evidence>
<keyword evidence="11 12" id="KW-0407">Ion channel</keyword>
<evidence type="ECO:0000256" key="12">
    <source>
        <dbReference type="RuleBase" id="RU000679"/>
    </source>
</evidence>
<proteinExistence type="inferred from homology"/>
<evidence type="ECO:0000256" key="10">
    <source>
        <dbReference type="ARBA" id="ARBA00023201"/>
    </source>
</evidence>
<evidence type="ECO:0000313" key="15">
    <source>
        <dbReference type="Proteomes" id="UP000299102"/>
    </source>
</evidence>
<comment type="caution">
    <text evidence="14">The sequence shown here is derived from an EMBL/GenBank/DDBJ whole genome shotgun (WGS) entry which is preliminary data.</text>
</comment>
<dbReference type="STRING" id="151549.A0A4C1XPH7"/>
<evidence type="ECO:0000256" key="7">
    <source>
        <dbReference type="ARBA" id="ARBA00023053"/>
    </source>
</evidence>
<keyword evidence="10 12" id="KW-0739">Sodium transport</keyword>
<accession>A0A4C1XPH7</accession>
<keyword evidence="6 13" id="KW-1133">Transmembrane helix</keyword>
<dbReference type="AlphaFoldDB" id="A0A4C1XPH7"/>
<dbReference type="Gene3D" id="2.60.470.10">
    <property type="entry name" value="Acid-sensing ion channels like domains"/>
    <property type="match status" value="1"/>
</dbReference>
<gene>
    <name evidence="14" type="primary">Nach</name>
    <name evidence="14" type="ORF">EVAR_103280_1</name>
</gene>
<evidence type="ECO:0000256" key="6">
    <source>
        <dbReference type="ARBA" id="ARBA00022989"/>
    </source>
</evidence>
<dbReference type="GO" id="GO:0005886">
    <property type="term" value="C:plasma membrane"/>
    <property type="evidence" value="ECO:0007669"/>
    <property type="project" value="TreeGrafter"/>
</dbReference>
<dbReference type="Proteomes" id="UP000299102">
    <property type="component" value="Unassembled WGS sequence"/>
</dbReference>
<dbReference type="InterPro" id="IPR001873">
    <property type="entry name" value="ENaC"/>
</dbReference>
<name>A0A4C1XPH7_EUMVA</name>
<dbReference type="Gene3D" id="1.10.287.820">
    <property type="entry name" value="Acid-sensing ion channel domain"/>
    <property type="match status" value="1"/>
</dbReference>
<dbReference type="GO" id="GO:0015280">
    <property type="term" value="F:ligand-gated sodium channel activity"/>
    <property type="evidence" value="ECO:0007669"/>
    <property type="project" value="TreeGrafter"/>
</dbReference>
<reference evidence="14 15" key="1">
    <citation type="journal article" date="2019" name="Commun. Biol.">
        <title>The bagworm genome reveals a unique fibroin gene that provides high tensile strength.</title>
        <authorList>
            <person name="Kono N."/>
            <person name="Nakamura H."/>
            <person name="Ohtoshi R."/>
            <person name="Tomita M."/>
            <person name="Numata K."/>
            <person name="Arakawa K."/>
        </authorList>
    </citation>
    <scope>NUCLEOTIDE SEQUENCE [LARGE SCALE GENOMIC DNA]</scope>
</reference>
<comment type="similarity">
    <text evidence="2 12">Belongs to the amiloride-sensitive sodium channel (TC 1.A.6) family.</text>
</comment>
<evidence type="ECO:0000256" key="8">
    <source>
        <dbReference type="ARBA" id="ARBA00023065"/>
    </source>
</evidence>
<feature type="transmembrane region" description="Helical" evidence="13">
    <location>
        <begin position="92"/>
        <end position="113"/>
    </location>
</feature>
<evidence type="ECO:0000256" key="4">
    <source>
        <dbReference type="ARBA" id="ARBA00022461"/>
    </source>
</evidence>
<keyword evidence="15" id="KW-1185">Reference proteome</keyword>
<keyword evidence="4 12" id="KW-0894">Sodium channel</keyword>
<dbReference type="Pfam" id="PF00858">
    <property type="entry name" value="ASC"/>
    <property type="match status" value="1"/>
</dbReference>
<evidence type="ECO:0000256" key="3">
    <source>
        <dbReference type="ARBA" id="ARBA00022448"/>
    </source>
</evidence>
<dbReference type="EMBL" id="BGZK01000928">
    <property type="protein sequence ID" value="GBP65398.1"/>
    <property type="molecule type" value="Genomic_DNA"/>
</dbReference>
<evidence type="ECO:0000256" key="13">
    <source>
        <dbReference type="SAM" id="Phobius"/>
    </source>
</evidence>
<evidence type="ECO:0000313" key="14">
    <source>
        <dbReference type="EMBL" id="GBP65398.1"/>
    </source>
</evidence>
<keyword evidence="8 12" id="KW-0406">Ion transport</keyword>
<dbReference type="PANTHER" id="PTHR11690">
    <property type="entry name" value="AMILORIDE-SENSITIVE SODIUM CHANNEL-RELATED"/>
    <property type="match status" value="1"/>
</dbReference>
<sequence>MALIQVNTVRSKRRYKTDYELMKKSLKAITVEYCRESSIGGLKYLADDETPFLESIFKEQTNLQTTKVRWALPPMNTSIPEDAPVCCRPLGVVWYIIVIGALMCSASLVWVTFQKYYSSPLVTTQLPEGIPVDNVVFPAVGICSINRISKKAVTVLATELLQEERNSKYPETEMLKILFALGQFYDLQPQSDDYLEELHQVLGRYDVRELLKRLTPRCEDLMLRCMWNEEIRNCTDLFDFRLTANGYCCCFNYIRHSDTDFTETISHEVFANRSFNTGNKSSFDFDQGLKVLLRFDDNDDFYYSLQVQGAQLQFSDAFDFPDAPSGSYALQIISPRVQMTVSVTASITEASREIKHIPLGLRKCLFSDESSYLAYYTYSDCLLKCRMEFLASVCNCTPFNMLKRRDVRVCKVRDIICLKKYYAQSITIRPHDGQVSPEMEVELAGGNIYCPMCYPTCSKVLYMYEFTNVKLYADYLNSVPDEDRDDWL</sequence>
<protein>
    <submittedName>
        <fullName evidence="14">Sodium channel protein Nach</fullName>
    </submittedName>
</protein>
<organism evidence="14 15">
    <name type="scientific">Eumeta variegata</name>
    <name type="common">Bagworm moth</name>
    <name type="synonym">Eumeta japonica</name>
    <dbReference type="NCBI Taxonomy" id="151549"/>
    <lineage>
        <taxon>Eukaryota</taxon>
        <taxon>Metazoa</taxon>
        <taxon>Ecdysozoa</taxon>
        <taxon>Arthropoda</taxon>
        <taxon>Hexapoda</taxon>
        <taxon>Insecta</taxon>
        <taxon>Pterygota</taxon>
        <taxon>Neoptera</taxon>
        <taxon>Endopterygota</taxon>
        <taxon>Lepidoptera</taxon>
        <taxon>Glossata</taxon>
        <taxon>Ditrysia</taxon>
        <taxon>Tineoidea</taxon>
        <taxon>Psychidae</taxon>
        <taxon>Oiketicinae</taxon>
        <taxon>Eumeta</taxon>
    </lineage>
</organism>
<evidence type="ECO:0000256" key="2">
    <source>
        <dbReference type="ARBA" id="ARBA00007193"/>
    </source>
</evidence>
<evidence type="ECO:0000256" key="1">
    <source>
        <dbReference type="ARBA" id="ARBA00004141"/>
    </source>
</evidence>
<comment type="subcellular location">
    <subcellularLocation>
        <location evidence="1">Membrane</location>
        <topology evidence="1">Multi-pass membrane protein</topology>
    </subcellularLocation>
</comment>
<keyword evidence="5 12" id="KW-0812">Transmembrane</keyword>
<keyword evidence="9 13" id="KW-0472">Membrane</keyword>
<dbReference type="OrthoDB" id="8062007at2759"/>
<dbReference type="PANTHER" id="PTHR11690:SF253">
    <property type="entry name" value="PICKPOCKET 18-RELATED"/>
    <property type="match status" value="1"/>
</dbReference>
<evidence type="ECO:0000256" key="9">
    <source>
        <dbReference type="ARBA" id="ARBA00023136"/>
    </source>
</evidence>
<keyword evidence="3 12" id="KW-0813">Transport</keyword>
<keyword evidence="7" id="KW-0915">Sodium</keyword>